<gene>
    <name evidence="2" type="ORF">WDS16_16380</name>
</gene>
<keyword evidence="3" id="KW-1185">Reference proteome</keyword>
<dbReference type="RefSeq" id="WP_338886286.1">
    <property type="nucleotide sequence ID" value="NZ_CP147846.1"/>
</dbReference>
<name>A0ABZ2PKD6_9NOCA</name>
<feature type="domain" description="Pyrrolo-quinoline quinone repeat" evidence="1">
    <location>
        <begin position="305"/>
        <end position="411"/>
    </location>
</feature>
<dbReference type="Proteomes" id="UP001432000">
    <property type="component" value="Chromosome"/>
</dbReference>
<reference evidence="2 3" key="1">
    <citation type="submission" date="2024-03" db="EMBL/GenBank/DDBJ databases">
        <title>Natural products discovery in diverse microorganisms through a two-stage MS feature dereplication strategy.</title>
        <authorList>
            <person name="Zhang R."/>
        </authorList>
    </citation>
    <scope>NUCLEOTIDE SEQUENCE [LARGE SCALE GENOMIC DNA]</scope>
    <source>
        <strain evidence="2 3">18930</strain>
    </source>
</reference>
<protein>
    <submittedName>
        <fullName evidence="2">PQQ-binding-like beta-propeller repeat protein</fullName>
    </submittedName>
</protein>
<dbReference type="PANTHER" id="PTHR34512:SF30">
    <property type="entry name" value="OUTER MEMBRANE PROTEIN ASSEMBLY FACTOR BAMB"/>
    <property type="match status" value="1"/>
</dbReference>
<evidence type="ECO:0000313" key="3">
    <source>
        <dbReference type="Proteomes" id="UP001432000"/>
    </source>
</evidence>
<dbReference type="InterPro" id="IPR015943">
    <property type="entry name" value="WD40/YVTN_repeat-like_dom_sf"/>
</dbReference>
<dbReference type="SUPFAM" id="SSF50998">
    <property type="entry name" value="Quinoprotein alcohol dehydrogenase-like"/>
    <property type="match status" value="1"/>
</dbReference>
<evidence type="ECO:0000259" key="1">
    <source>
        <dbReference type="Pfam" id="PF13360"/>
    </source>
</evidence>
<accession>A0ABZ2PKD6</accession>
<dbReference type="InterPro" id="IPR002372">
    <property type="entry name" value="PQQ_rpt_dom"/>
</dbReference>
<dbReference type="PANTHER" id="PTHR34512">
    <property type="entry name" value="CELL SURFACE PROTEIN"/>
    <property type="match status" value="1"/>
</dbReference>
<organism evidence="2 3">
    <name type="scientific">Rhodococcus sovatensis</name>
    <dbReference type="NCBI Taxonomy" id="1805840"/>
    <lineage>
        <taxon>Bacteria</taxon>
        <taxon>Bacillati</taxon>
        <taxon>Actinomycetota</taxon>
        <taxon>Actinomycetes</taxon>
        <taxon>Mycobacteriales</taxon>
        <taxon>Nocardiaceae</taxon>
        <taxon>Rhodococcus</taxon>
    </lineage>
</organism>
<dbReference type="PROSITE" id="PS51257">
    <property type="entry name" value="PROKAR_LIPOPROTEIN"/>
    <property type="match status" value="1"/>
</dbReference>
<dbReference type="Gene3D" id="2.130.10.10">
    <property type="entry name" value="YVTN repeat-like/Quinoprotein amine dehydrogenase"/>
    <property type="match status" value="2"/>
</dbReference>
<dbReference type="Pfam" id="PF13360">
    <property type="entry name" value="PQQ_2"/>
    <property type="match status" value="1"/>
</dbReference>
<sequence>MKTGRCIAGLVVVAGLIAGCTAEESPPRSSGDVVDARFGAGDFATAPTPAWRLDPAARGTVTHARGFALPMIPGDAAPMLVGLADGDYTQNPIGLRVLALDPSSGERLWLRDIGPVRQCAEEIDDTVLACYGDHRVVYLDITDGRILGDIATDFYVYHVRAAAGVGYVSARSEDMLLSTIHRGTLTDLDAHWHASFPSPVPGQPASPAAFPDRGIVDVYSSGTHQIIDIDSGEPRFTFAGENPLPLGNELYANVTRNPDGSLREVILDGMGQIRTEVPVATFGLSPQPWANIGEEDLPLFLGDGAYDPNSGAELWRNPATLENNGGANSAVLAVVGRTVIVRSSETRTFSGIDLESGRTTWTTPWPDAYWARAGTTDGEHYVFGDYTGMHAIRASDGTMMWSVPWPAGADPREMSVAKVAGVLTVSDRNGSTVWAPTR</sequence>
<dbReference type="InterPro" id="IPR011047">
    <property type="entry name" value="Quinoprotein_ADH-like_sf"/>
</dbReference>
<dbReference type="EMBL" id="CP147846">
    <property type="protein sequence ID" value="WXG66846.1"/>
    <property type="molecule type" value="Genomic_DNA"/>
</dbReference>
<proteinExistence type="predicted"/>
<evidence type="ECO:0000313" key="2">
    <source>
        <dbReference type="EMBL" id="WXG66846.1"/>
    </source>
</evidence>